<dbReference type="GeneID" id="127142678"/>
<feature type="region of interest" description="Disordered" evidence="1">
    <location>
        <begin position="173"/>
        <end position="202"/>
    </location>
</feature>
<evidence type="ECO:0000256" key="1">
    <source>
        <dbReference type="SAM" id="MobiDB-lite"/>
    </source>
</evidence>
<evidence type="ECO:0000313" key="3">
    <source>
        <dbReference type="RefSeq" id="XP_050928046.1"/>
    </source>
</evidence>
<evidence type="ECO:0000313" key="2">
    <source>
        <dbReference type="Proteomes" id="UP000694890"/>
    </source>
</evidence>
<organism evidence="2 3">
    <name type="scientific">Lates calcarifer</name>
    <name type="common">Barramundi</name>
    <name type="synonym">Holocentrus calcarifer</name>
    <dbReference type="NCBI Taxonomy" id="8187"/>
    <lineage>
        <taxon>Eukaryota</taxon>
        <taxon>Metazoa</taxon>
        <taxon>Chordata</taxon>
        <taxon>Craniata</taxon>
        <taxon>Vertebrata</taxon>
        <taxon>Euteleostomi</taxon>
        <taxon>Actinopterygii</taxon>
        <taxon>Neopterygii</taxon>
        <taxon>Teleostei</taxon>
        <taxon>Neoteleostei</taxon>
        <taxon>Acanthomorphata</taxon>
        <taxon>Carangaria</taxon>
        <taxon>Carangaria incertae sedis</taxon>
        <taxon>Centropomidae</taxon>
        <taxon>Lates</taxon>
    </lineage>
</organism>
<feature type="region of interest" description="Disordered" evidence="1">
    <location>
        <begin position="296"/>
        <end position="316"/>
    </location>
</feature>
<gene>
    <name evidence="3" type="primary">LOC127142678</name>
</gene>
<dbReference type="RefSeq" id="XP_050928046.1">
    <property type="nucleotide sequence ID" value="XM_051072089.1"/>
</dbReference>
<feature type="region of interest" description="Disordered" evidence="1">
    <location>
        <begin position="1"/>
        <end position="40"/>
    </location>
</feature>
<proteinExistence type="predicted"/>
<feature type="compositionally biased region" description="Basic and acidic residues" evidence="1">
    <location>
        <begin position="304"/>
        <end position="316"/>
    </location>
</feature>
<reference evidence="3" key="1">
    <citation type="submission" date="2025-08" db="UniProtKB">
        <authorList>
            <consortium name="RefSeq"/>
        </authorList>
    </citation>
    <scope>IDENTIFICATION</scope>
    <source>
        <tissue evidence="3">Brain</tissue>
    </source>
</reference>
<sequence length="316" mass="34511">MMRTAPLLPPYPSFLTPPPPQVPPRVPSPSPAALSAEDGAADEEIAITLDTRETLFPEVSVFRDRELVHLSPPKTSASQLCDSAPCQVPLPVEPIRDSSTVRPVRHTHLFRTTQSDGAADPGSDCFHDNHHQDDHSHHLGINERLEKLQTFYSSEKNGISPRMLLEADTHTTHSSDRVHLGPMETTQTSPSGPLPRLRNVGLKDGRGRKMTWVGLTRPGPPGLLVNGSKPPAFPTQRQHTLVIKSLRQERGKRRDLTAAGGGERGMAGGGMNGAKRNSVQLRSSLQRRVADLNLPLLPAALQGKSDKKSQLHSMDY</sequence>
<feature type="compositionally biased region" description="Basic and acidic residues" evidence="1">
    <location>
        <begin position="125"/>
        <end position="136"/>
    </location>
</feature>
<dbReference type="KEGG" id="lcf:127142678"/>
<feature type="compositionally biased region" description="Pro residues" evidence="1">
    <location>
        <begin position="7"/>
        <end position="30"/>
    </location>
</feature>
<feature type="region of interest" description="Disordered" evidence="1">
    <location>
        <begin position="249"/>
        <end position="282"/>
    </location>
</feature>
<accession>A0AAJ8DR49</accession>
<feature type="region of interest" description="Disordered" evidence="1">
    <location>
        <begin position="113"/>
        <end position="136"/>
    </location>
</feature>
<protein>
    <submittedName>
        <fullName evidence="3">Uncharacterized protein LOC127142678</fullName>
    </submittedName>
</protein>
<name>A0AAJ8DR49_LATCA</name>
<feature type="compositionally biased region" description="Gly residues" evidence="1">
    <location>
        <begin position="259"/>
        <end position="272"/>
    </location>
</feature>
<dbReference type="AlphaFoldDB" id="A0AAJ8DR49"/>
<dbReference type="Proteomes" id="UP000694890">
    <property type="component" value="Linkage group LG7_1"/>
</dbReference>